<evidence type="ECO:0000313" key="2">
    <source>
        <dbReference type="EMBL" id="KAL3660382.1"/>
    </source>
</evidence>
<dbReference type="AlphaFoldDB" id="A0ABD3F327"/>
<sequence length="309" mass="35430">MQARLSVDEEAFPRLRKRKCAQEAEDLAEMAQALRKELAELQKPADNRQLALASAQSMIYDHLLGTQCKNPMHTNIHLPRQRSARRNVLLDRKSDNIRQCYDYLKARSNDLDLSKNYFSVDKFEDSAGNLVGRRFDVIRFHGSRSLKQIYDALARFMCSLEGSDSTLGDITGRDDYQALNGGAYISNHRFESNHEGVRSEVNTTSFAQYFGDQNELEDSKCAVLITDSIDADDLHPYDPLAFVRRDVTAGIVLTEEKNCDEVVVLMRHAAFMKVYRPSFDVPDKVMNEMYERTAQWPTTMVQTIRRLID</sequence>
<keyword evidence="3" id="KW-1185">Reference proteome</keyword>
<name>A0ABD3F327_9STRA</name>
<feature type="coiled-coil region" evidence="1">
    <location>
        <begin position="17"/>
        <end position="44"/>
    </location>
</feature>
<accession>A0ABD3F327</accession>
<protein>
    <submittedName>
        <fullName evidence="2">Uncharacterized protein</fullName>
    </submittedName>
</protein>
<proteinExistence type="predicted"/>
<gene>
    <name evidence="2" type="ORF">V7S43_014535</name>
</gene>
<keyword evidence="1" id="KW-0175">Coiled coil</keyword>
<dbReference type="Proteomes" id="UP001632037">
    <property type="component" value="Unassembled WGS sequence"/>
</dbReference>
<dbReference type="EMBL" id="JBIMZQ010000041">
    <property type="protein sequence ID" value="KAL3660382.1"/>
    <property type="molecule type" value="Genomic_DNA"/>
</dbReference>
<organism evidence="2 3">
    <name type="scientific">Phytophthora oleae</name>
    <dbReference type="NCBI Taxonomy" id="2107226"/>
    <lineage>
        <taxon>Eukaryota</taxon>
        <taxon>Sar</taxon>
        <taxon>Stramenopiles</taxon>
        <taxon>Oomycota</taxon>
        <taxon>Peronosporomycetes</taxon>
        <taxon>Peronosporales</taxon>
        <taxon>Peronosporaceae</taxon>
        <taxon>Phytophthora</taxon>
    </lineage>
</organism>
<evidence type="ECO:0000313" key="3">
    <source>
        <dbReference type="Proteomes" id="UP001632037"/>
    </source>
</evidence>
<evidence type="ECO:0000256" key="1">
    <source>
        <dbReference type="SAM" id="Coils"/>
    </source>
</evidence>
<comment type="caution">
    <text evidence="2">The sequence shown here is derived from an EMBL/GenBank/DDBJ whole genome shotgun (WGS) entry which is preliminary data.</text>
</comment>
<reference evidence="2 3" key="1">
    <citation type="submission" date="2024-09" db="EMBL/GenBank/DDBJ databases">
        <title>Genome sequencing and assembly of Phytophthora oleae, isolate VK10A, causative agent of rot of olive drupes.</title>
        <authorList>
            <person name="Conti Taguali S."/>
            <person name="Riolo M."/>
            <person name="La Spada F."/>
            <person name="Cacciola S.O."/>
            <person name="Dionisio G."/>
        </authorList>
    </citation>
    <scope>NUCLEOTIDE SEQUENCE [LARGE SCALE GENOMIC DNA]</scope>
    <source>
        <strain evidence="2 3">VK10A</strain>
    </source>
</reference>